<evidence type="ECO:0000313" key="1">
    <source>
        <dbReference type="EMBL" id="KAJ1347859.1"/>
    </source>
</evidence>
<organism evidence="1 2">
    <name type="scientific">Parelaphostrongylus tenuis</name>
    <name type="common">Meningeal worm</name>
    <dbReference type="NCBI Taxonomy" id="148309"/>
    <lineage>
        <taxon>Eukaryota</taxon>
        <taxon>Metazoa</taxon>
        <taxon>Ecdysozoa</taxon>
        <taxon>Nematoda</taxon>
        <taxon>Chromadorea</taxon>
        <taxon>Rhabditida</taxon>
        <taxon>Rhabditina</taxon>
        <taxon>Rhabditomorpha</taxon>
        <taxon>Strongyloidea</taxon>
        <taxon>Metastrongylidae</taxon>
        <taxon>Parelaphostrongylus</taxon>
    </lineage>
</organism>
<reference evidence="1" key="1">
    <citation type="submission" date="2021-06" db="EMBL/GenBank/DDBJ databases">
        <title>Parelaphostrongylus tenuis whole genome reference sequence.</title>
        <authorList>
            <person name="Garwood T.J."/>
            <person name="Larsen P.A."/>
            <person name="Fountain-Jones N.M."/>
            <person name="Garbe J.R."/>
            <person name="Macchietto M.G."/>
            <person name="Kania S.A."/>
            <person name="Gerhold R.W."/>
            <person name="Richards J.E."/>
            <person name="Wolf T.M."/>
        </authorList>
    </citation>
    <scope>NUCLEOTIDE SEQUENCE</scope>
    <source>
        <strain evidence="1">MNPRO001-30</strain>
        <tissue evidence="1">Meninges</tissue>
    </source>
</reference>
<keyword evidence="2" id="KW-1185">Reference proteome</keyword>
<comment type="caution">
    <text evidence="1">The sequence shown here is derived from an EMBL/GenBank/DDBJ whole genome shotgun (WGS) entry which is preliminary data.</text>
</comment>
<gene>
    <name evidence="1" type="ORF">KIN20_003022</name>
</gene>
<sequence>MQYQALSDVFICNTHWCPSMASWGFSNAYLYYTITCSCLADASALTLISSTISKLFSSSALDEIPEMLCHEVPFAIPQK</sequence>
<dbReference type="Proteomes" id="UP001196413">
    <property type="component" value="Unassembled WGS sequence"/>
</dbReference>
<protein>
    <submittedName>
        <fullName evidence="1">Uncharacterized protein</fullName>
    </submittedName>
</protein>
<proteinExistence type="predicted"/>
<evidence type="ECO:0000313" key="2">
    <source>
        <dbReference type="Proteomes" id="UP001196413"/>
    </source>
</evidence>
<name>A0AAD5QFS2_PARTN</name>
<dbReference type="AlphaFoldDB" id="A0AAD5QFS2"/>
<accession>A0AAD5QFS2</accession>
<dbReference type="EMBL" id="JAHQIW010000389">
    <property type="protein sequence ID" value="KAJ1347859.1"/>
    <property type="molecule type" value="Genomic_DNA"/>
</dbReference>